<dbReference type="CDD" id="cd08966">
    <property type="entry name" value="EcFpg-like_N"/>
    <property type="match status" value="1"/>
</dbReference>
<keyword evidence="9 15" id="KW-0238">DNA-binding</keyword>
<evidence type="ECO:0000256" key="9">
    <source>
        <dbReference type="ARBA" id="ARBA00023125"/>
    </source>
</evidence>
<evidence type="ECO:0000259" key="16">
    <source>
        <dbReference type="PROSITE" id="PS51066"/>
    </source>
</evidence>
<comment type="subunit">
    <text evidence="3 15">Monomer.</text>
</comment>
<feature type="binding site" evidence="15">
    <location>
        <position position="169"/>
    </location>
    <ligand>
        <name>DNA</name>
        <dbReference type="ChEBI" id="CHEBI:16991"/>
    </ligand>
</feature>
<keyword evidence="12 15" id="KW-0511">Multifunctional enzyme</keyword>
<dbReference type="InterPro" id="IPR010979">
    <property type="entry name" value="Ribosomal_uS13-like_H2TH"/>
</dbReference>
<dbReference type="Pfam" id="PF01149">
    <property type="entry name" value="Fapy_DNA_glyco"/>
    <property type="match status" value="1"/>
</dbReference>
<dbReference type="EC" id="3.2.2.23" evidence="15"/>
<dbReference type="GO" id="GO:0003684">
    <property type="term" value="F:damaged DNA binding"/>
    <property type="evidence" value="ECO:0007669"/>
    <property type="project" value="InterPro"/>
</dbReference>
<keyword evidence="5 15" id="KW-0227">DNA damage</keyword>
<feature type="active site" description="Proton donor" evidence="15">
    <location>
        <position position="3"/>
    </location>
</feature>
<feature type="active site" description="Proton donor; for delta-elimination activity" evidence="15">
    <location>
        <position position="283"/>
    </location>
</feature>
<comment type="cofactor">
    <cofactor evidence="15">
        <name>Zn(2+)</name>
        <dbReference type="ChEBI" id="CHEBI:29105"/>
    </cofactor>
    <text evidence="15">Binds 1 zinc ion per subunit.</text>
</comment>
<comment type="function">
    <text evidence="15">Involved in base excision repair of DNA damaged by oxidation or by mutagenic agents. Acts as DNA glycosylase that recognizes and removes damaged bases. Has a preference for oxidized purines, such as 7,8-dihydro-8-oxoguanine (8-oxoG). Has AP (apurinic/apyrimidinic) lyase activity and introduces nicks in the DNA strand. Cleaves the DNA backbone by beta-delta elimination to generate a single-strand break at the site of the removed base with both 3'- and 5'-phosphates.</text>
</comment>
<protein>
    <recommendedName>
        <fullName evidence="15">Formamidopyrimidine-DNA glycosylase</fullName>
        <shortName evidence="15">Fapy-DNA glycosylase</shortName>
        <ecNumber evidence="15">3.2.2.23</ecNumber>
    </recommendedName>
    <alternativeName>
        <fullName evidence="15">DNA-(apurinic or apyrimidinic site) lyase MutM</fullName>
        <shortName evidence="15">AP lyase MutM</shortName>
        <ecNumber evidence="15">4.2.99.18</ecNumber>
    </alternativeName>
</protein>
<dbReference type="Gene3D" id="1.10.8.50">
    <property type="match status" value="1"/>
</dbReference>
<dbReference type="NCBIfam" id="NF002211">
    <property type="entry name" value="PRK01103.1"/>
    <property type="match status" value="1"/>
</dbReference>
<evidence type="ECO:0000256" key="5">
    <source>
        <dbReference type="ARBA" id="ARBA00022763"/>
    </source>
</evidence>
<dbReference type="PROSITE" id="PS51068">
    <property type="entry name" value="FPG_CAT"/>
    <property type="match status" value="1"/>
</dbReference>
<dbReference type="InterPro" id="IPR015886">
    <property type="entry name" value="H2TH_FPG"/>
</dbReference>
<keyword evidence="11 15" id="KW-0456">Lyase</keyword>
<keyword evidence="4 15" id="KW-0479">Metal-binding</keyword>
<dbReference type="NCBIfam" id="TIGR00577">
    <property type="entry name" value="fpg"/>
    <property type="match status" value="1"/>
</dbReference>
<dbReference type="SUPFAM" id="SSF46946">
    <property type="entry name" value="S13-like H2TH domain"/>
    <property type="match status" value="1"/>
</dbReference>
<comment type="similarity">
    <text evidence="2 15">Belongs to the FPG family.</text>
</comment>
<evidence type="ECO:0000256" key="6">
    <source>
        <dbReference type="ARBA" id="ARBA00022771"/>
    </source>
</evidence>
<dbReference type="EMBL" id="PEZP01000041">
    <property type="protein sequence ID" value="PIT97893.1"/>
    <property type="molecule type" value="Genomic_DNA"/>
</dbReference>
<evidence type="ECO:0000256" key="13">
    <source>
        <dbReference type="ARBA" id="ARBA00023295"/>
    </source>
</evidence>
<evidence type="ECO:0000256" key="14">
    <source>
        <dbReference type="ARBA" id="ARBA00044632"/>
    </source>
</evidence>
<feature type="binding site" evidence="15">
    <location>
        <position position="128"/>
    </location>
    <ligand>
        <name>DNA</name>
        <dbReference type="ChEBI" id="CHEBI:16991"/>
    </ligand>
</feature>
<dbReference type="Proteomes" id="UP000230731">
    <property type="component" value="Unassembled WGS sequence"/>
</dbReference>
<proteinExistence type="inferred from homology"/>
<keyword evidence="8 15" id="KW-0862">Zinc</keyword>
<dbReference type="Gene3D" id="3.20.190.10">
    <property type="entry name" value="MutM-like, N-terminal"/>
    <property type="match status" value="1"/>
</dbReference>
<comment type="caution">
    <text evidence="18">The sequence shown here is derived from an EMBL/GenBank/DDBJ whole genome shotgun (WGS) entry which is preliminary data.</text>
</comment>
<feature type="domain" description="Formamidopyrimidine-DNA glycosylase catalytic" evidence="17">
    <location>
        <begin position="2"/>
        <end position="131"/>
    </location>
</feature>
<organism evidence="18 19">
    <name type="scientific">Candidatus Andersenbacteria bacterium CG10_big_fil_rev_8_21_14_0_10_54_11</name>
    <dbReference type="NCBI Taxonomy" id="1974485"/>
    <lineage>
        <taxon>Bacteria</taxon>
        <taxon>Candidatus Anderseniibacteriota</taxon>
    </lineage>
</organism>
<dbReference type="SMART" id="SM00898">
    <property type="entry name" value="Fapy_DNA_glyco"/>
    <property type="match status" value="1"/>
</dbReference>
<comment type="caution">
    <text evidence="15">Lacks conserved residue(s) required for the propagation of feature annotation.</text>
</comment>
<dbReference type="SUPFAM" id="SSF81624">
    <property type="entry name" value="N-terminal domain of MutM-like DNA repair proteins"/>
    <property type="match status" value="1"/>
</dbReference>
<dbReference type="SUPFAM" id="SSF57716">
    <property type="entry name" value="Glucocorticoid receptor-like (DNA-binding domain)"/>
    <property type="match status" value="1"/>
</dbReference>
<evidence type="ECO:0000256" key="1">
    <source>
        <dbReference type="ARBA" id="ARBA00001668"/>
    </source>
</evidence>
<dbReference type="EC" id="4.2.99.18" evidence="15"/>
<dbReference type="GO" id="GO:0008270">
    <property type="term" value="F:zinc ion binding"/>
    <property type="evidence" value="ECO:0007669"/>
    <property type="project" value="UniProtKB-UniRule"/>
</dbReference>
<dbReference type="PANTHER" id="PTHR22993">
    <property type="entry name" value="FORMAMIDOPYRIMIDINE-DNA GLYCOSYLASE"/>
    <property type="match status" value="1"/>
</dbReference>
<evidence type="ECO:0000256" key="8">
    <source>
        <dbReference type="ARBA" id="ARBA00022833"/>
    </source>
</evidence>
<dbReference type="InterPro" id="IPR012319">
    <property type="entry name" value="FPG_cat"/>
</dbReference>
<evidence type="ECO:0000256" key="7">
    <source>
        <dbReference type="ARBA" id="ARBA00022801"/>
    </source>
</evidence>
<feature type="active site" description="Proton donor; for beta-elimination activity" evidence="15">
    <location>
        <position position="59"/>
    </location>
</feature>
<dbReference type="GO" id="GO:0140078">
    <property type="term" value="F:class I DNA-(apurinic or apyrimidinic site) endonuclease activity"/>
    <property type="evidence" value="ECO:0007669"/>
    <property type="project" value="UniProtKB-EC"/>
</dbReference>
<evidence type="ECO:0000256" key="4">
    <source>
        <dbReference type="ARBA" id="ARBA00022723"/>
    </source>
</evidence>
<dbReference type="InterPro" id="IPR000214">
    <property type="entry name" value="Znf_DNA_glyclase/AP_lyase"/>
</dbReference>
<comment type="catalytic activity">
    <reaction evidence="1 15">
        <text>Hydrolysis of DNA containing ring-opened 7-methylguanine residues, releasing 2,6-diamino-4-hydroxy-5-(N-methyl)formamidopyrimidine.</text>
        <dbReference type="EC" id="3.2.2.23"/>
    </reaction>
</comment>
<dbReference type="InterPro" id="IPR035937">
    <property type="entry name" value="FPG_N"/>
</dbReference>
<keyword evidence="10 15" id="KW-0234">DNA repair</keyword>
<evidence type="ECO:0000256" key="10">
    <source>
        <dbReference type="ARBA" id="ARBA00023204"/>
    </source>
</evidence>
<feature type="active site" description="Schiff-base intermediate with DNA" evidence="15">
    <location>
        <position position="2"/>
    </location>
</feature>
<evidence type="ECO:0000313" key="18">
    <source>
        <dbReference type="EMBL" id="PIT97893.1"/>
    </source>
</evidence>
<dbReference type="GO" id="GO:0006284">
    <property type="term" value="P:base-excision repair"/>
    <property type="evidence" value="ECO:0007669"/>
    <property type="project" value="InterPro"/>
</dbReference>
<evidence type="ECO:0000256" key="11">
    <source>
        <dbReference type="ARBA" id="ARBA00023239"/>
    </source>
</evidence>
<keyword evidence="7 15" id="KW-0378">Hydrolase</keyword>
<dbReference type="PANTHER" id="PTHR22993:SF9">
    <property type="entry name" value="FORMAMIDOPYRIMIDINE-DNA GLYCOSYLASE"/>
    <property type="match status" value="1"/>
</dbReference>
<evidence type="ECO:0000256" key="12">
    <source>
        <dbReference type="ARBA" id="ARBA00023268"/>
    </source>
</evidence>
<comment type="catalytic activity">
    <reaction evidence="14 15">
        <text>2'-deoxyribonucleotide-(2'-deoxyribose 5'-phosphate)-2'-deoxyribonucleotide-DNA = a 3'-end 2'-deoxyribonucleotide-(2,3-dehydro-2,3-deoxyribose 5'-phosphate)-DNA + a 5'-end 5'-phospho-2'-deoxyribonucleoside-DNA + H(+)</text>
        <dbReference type="Rhea" id="RHEA:66592"/>
        <dbReference type="Rhea" id="RHEA-COMP:13180"/>
        <dbReference type="Rhea" id="RHEA-COMP:16897"/>
        <dbReference type="Rhea" id="RHEA-COMP:17067"/>
        <dbReference type="ChEBI" id="CHEBI:15378"/>
        <dbReference type="ChEBI" id="CHEBI:136412"/>
        <dbReference type="ChEBI" id="CHEBI:157695"/>
        <dbReference type="ChEBI" id="CHEBI:167181"/>
        <dbReference type="EC" id="4.2.99.18"/>
    </reaction>
</comment>
<dbReference type="Pfam" id="PF06831">
    <property type="entry name" value="H2TH"/>
    <property type="match status" value="1"/>
</dbReference>
<keyword evidence="13 15" id="KW-0326">Glycosidase</keyword>
<sequence>MPELPEVETIRRDLQRHLSGKTLAAVLVCKPKLVRGSSGAAFARRAVGRQIRGIRRRGKLLIFRMDDPDLFLLVHLKMTGQLIYRHRHTLVGGGHGFPVVRAEELPNRTTHITFRFTDGSLLFFNDLRQFGYVQFVSGRQLASIEAAYGTEPLTAAFTPAALRRTLAGRATTLKSVLLNQSLLAGLGNIYADESCFRAKVRPTRRAGSITAAEAAALHRAIRDVLRQAIDARGTTFGNYRDGLGGEGKFISRLKVYGRAGKPCRRTVCRQTGATIIRTKISGRGTAYCPNCQR</sequence>
<dbReference type="InterPro" id="IPR020629">
    <property type="entry name" value="FPG_Glyclase"/>
</dbReference>
<accession>A0A2M6WYN0</accession>
<dbReference type="HAMAP" id="MF_00103">
    <property type="entry name" value="Fapy_DNA_glycosyl"/>
    <property type="match status" value="1"/>
</dbReference>
<feature type="domain" description="FPG-type" evidence="16">
    <location>
        <begin position="254"/>
        <end position="293"/>
    </location>
</feature>
<evidence type="ECO:0000256" key="15">
    <source>
        <dbReference type="HAMAP-Rule" id="MF_00103"/>
    </source>
</evidence>
<dbReference type="GO" id="GO:0034039">
    <property type="term" value="F:8-oxo-7,8-dihydroguanine DNA N-glycosylase activity"/>
    <property type="evidence" value="ECO:0007669"/>
    <property type="project" value="TreeGrafter"/>
</dbReference>
<evidence type="ECO:0000256" key="3">
    <source>
        <dbReference type="ARBA" id="ARBA00011245"/>
    </source>
</evidence>
<dbReference type="SMART" id="SM01232">
    <property type="entry name" value="H2TH"/>
    <property type="match status" value="1"/>
</dbReference>
<evidence type="ECO:0000313" key="19">
    <source>
        <dbReference type="Proteomes" id="UP000230731"/>
    </source>
</evidence>
<name>A0A2M6WYN0_9BACT</name>
<evidence type="ECO:0000256" key="2">
    <source>
        <dbReference type="ARBA" id="ARBA00009409"/>
    </source>
</evidence>
<keyword evidence="6 15" id="KW-0863">Zinc-finger</keyword>
<dbReference type="FunFam" id="1.10.8.50:FF:000003">
    <property type="entry name" value="Formamidopyrimidine-DNA glycosylase"/>
    <property type="match status" value="1"/>
</dbReference>
<evidence type="ECO:0000259" key="17">
    <source>
        <dbReference type="PROSITE" id="PS51068"/>
    </source>
</evidence>
<reference evidence="19" key="1">
    <citation type="submission" date="2017-09" db="EMBL/GenBank/DDBJ databases">
        <title>Depth-based differentiation of microbial function through sediment-hosted aquifers and enrichment of novel symbionts in the deep terrestrial subsurface.</title>
        <authorList>
            <person name="Probst A.J."/>
            <person name="Ladd B."/>
            <person name="Jarett J.K."/>
            <person name="Geller-Mcgrath D.E."/>
            <person name="Sieber C.M.K."/>
            <person name="Emerson J.B."/>
            <person name="Anantharaman K."/>
            <person name="Thomas B.C."/>
            <person name="Malmstrom R."/>
            <person name="Stieglmeier M."/>
            <person name="Klingl A."/>
            <person name="Woyke T."/>
            <person name="Ryan C.M."/>
            <person name="Banfield J.F."/>
        </authorList>
    </citation>
    <scope>NUCLEOTIDE SEQUENCE [LARGE SCALE GENOMIC DNA]</scope>
</reference>
<dbReference type="AlphaFoldDB" id="A0A2M6WYN0"/>
<gene>
    <name evidence="15" type="primary">mutM</name>
    <name evidence="15" type="synonym">fpg</name>
    <name evidence="18" type="ORF">COT71_03715</name>
</gene>
<dbReference type="PROSITE" id="PS51066">
    <property type="entry name" value="ZF_FPG_2"/>
    <property type="match status" value="1"/>
</dbReference>